<keyword evidence="3" id="KW-1185">Reference proteome</keyword>
<protein>
    <submittedName>
        <fullName evidence="2">Uncharacterized protein</fullName>
    </submittedName>
</protein>
<dbReference type="AlphaFoldDB" id="A0AAP0PSU3"/>
<accession>A0AAP0PSU3</accession>
<evidence type="ECO:0000313" key="2">
    <source>
        <dbReference type="EMBL" id="KAK9155197.1"/>
    </source>
</evidence>
<organism evidence="2 3">
    <name type="scientific">Stephania japonica</name>
    <dbReference type="NCBI Taxonomy" id="461633"/>
    <lineage>
        <taxon>Eukaryota</taxon>
        <taxon>Viridiplantae</taxon>
        <taxon>Streptophyta</taxon>
        <taxon>Embryophyta</taxon>
        <taxon>Tracheophyta</taxon>
        <taxon>Spermatophyta</taxon>
        <taxon>Magnoliopsida</taxon>
        <taxon>Ranunculales</taxon>
        <taxon>Menispermaceae</taxon>
        <taxon>Menispermoideae</taxon>
        <taxon>Cissampelideae</taxon>
        <taxon>Stephania</taxon>
    </lineage>
</organism>
<feature type="compositionally biased region" description="Low complexity" evidence="1">
    <location>
        <begin position="53"/>
        <end position="89"/>
    </location>
</feature>
<comment type="caution">
    <text evidence="2">The sequence shown here is derived from an EMBL/GenBank/DDBJ whole genome shotgun (WGS) entry which is preliminary data.</text>
</comment>
<evidence type="ECO:0000256" key="1">
    <source>
        <dbReference type="SAM" id="MobiDB-lite"/>
    </source>
</evidence>
<dbReference type="EMBL" id="JBBNAE010000001">
    <property type="protein sequence ID" value="KAK9155197.1"/>
    <property type="molecule type" value="Genomic_DNA"/>
</dbReference>
<evidence type="ECO:0000313" key="3">
    <source>
        <dbReference type="Proteomes" id="UP001417504"/>
    </source>
</evidence>
<dbReference type="Proteomes" id="UP001417504">
    <property type="component" value="Unassembled WGS sequence"/>
</dbReference>
<reference evidence="2 3" key="1">
    <citation type="submission" date="2024-01" db="EMBL/GenBank/DDBJ databases">
        <title>Genome assemblies of Stephania.</title>
        <authorList>
            <person name="Yang L."/>
        </authorList>
    </citation>
    <scope>NUCLEOTIDE SEQUENCE [LARGE SCALE GENOMIC DNA]</scope>
    <source>
        <strain evidence="2">QJT</strain>
        <tissue evidence="2">Leaf</tissue>
    </source>
</reference>
<gene>
    <name evidence="2" type="ORF">Sjap_002677</name>
</gene>
<sequence length="135" mass="14363">MVGDNELLECNRRALDSVLAWIDLPVGMAKMEATEKMANDVVDYLMGRGLGTGTTTTTTNTTTPSAPTAPSQHDSTPTESVPTPSSIEPSVRKNAPLPTPSSSQPPKRKPPTTTYVSHKAKKEKTCCLSCSFGIV</sequence>
<name>A0AAP0PSU3_9MAGN</name>
<feature type="region of interest" description="Disordered" evidence="1">
    <location>
        <begin position="47"/>
        <end position="118"/>
    </location>
</feature>
<proteinExistence type="predicted"/>